<proteinExistence type="predicted"/>
<dbReference type="Proteomes" id="UP000824890">
    <property type="component" value="Unassembled WGS sequence"/>
</dbReference>
<dbReference type="EMBL" id="JAGKQM010000009">
    <property type="protein sequence ID" value="KAH0909959.1"/>
    <property type="molecule type" value="Genomic_DNA"/>
</dbReference>
<name>A0ABQ8BZ06_BRANA</name>
<feature type="compositionally biased region" description="Basic residues" evidence="1">
    <location>
        <begin position="64"/>
        <end position="79"/>
    </location>
</feature>
<dbReference type="SUPFAM" id="SSF54928">
    <property type="entry name" value="RNA-binding domain, RBD"/>
    <property type="match status" value="1"/>
</dbReference>
<evidence type="ECO:0000313" key="2">
    <source>
        <dbReference type="EMBL" id="KAH0909959.1"/>
    </source>
</evidence>
<feature type="compositionally biased region" description="Polar residues" evidence="1">
    <location>
        <begin position="1"/>
        <end position="15"/>
    </location>
</feature>
<gene>
    <name evidence="2" type="ORF">HID58_033280</name>
</gene>
<sequence>MADTKVQSPETTAVEDNNHQRITSSSPTPPPPPSHWMGMRYPSPMMMPHHMMYPPPPYSPYHHHNHMYQHHHHQSRGNKHQNASNAENKTIWIGDLLHWMDENYLNSCFAPAGEEALEKLNGSVIGKQTVRLSWGRNQGNKQPRGGYGDQWVEPFYRGQYYNGYGYMPLPPPIDPRMYGAAPYGGYPMYGGHQQQQQQVS</sequence>
<evidence type="ECO:0000313" key="3">
    <source>
        <dbReference type="Proteomes" id="UP000824890"/>
    </source>
</evidence>
<evidence type="ECO:0000256" key="1">
    <source>
        <dbReference type="SAM" id="MobiDB-lite"/>
    </source>
</evidence>
<comment type="caution">
    <text evidence="2">The sequence shown here is derived from an EMBL/GenBank/DDBJ whole genome shotgun (WGS) entry which is preliminary data.</text>
</comment>
<protein>
    <submittedName>
        <fullName evidence="2">Uncharacterized protein</fullName>
    </submittedName>
</protein>
<feature type="region of interest" description="Disordered" evidence="1">
    <location>
        <begin position="64"/>
        <end position="84"/>
    </location>
</feature>
<accession>A0ABQ8BZ06</accession>
<dbReference type="InterPro" id="IPR035979">
    <property type="entry name" value="RBD_domain_sf"/>
</dbReference>
<feature type="region of interest" description="Disordered" evidence="1">
    <location>
        <begin position="1"/>
        <end position="35"/>
    </location>
</feature>
<keyword evidence="3" id="KW-1185">Reference proteome</keyword>
<reference evidence="2 3" key="1">
    <citation type="submission" date="2021-05" db="EMBL/GenBank/DDBJ databases">
        <title>Genome Assembly of Synthetic Allotetraploid Brassica napus Reveals Homoeologous Exchanges between Subgenomes.</title>
        <authorList>
            <person name="Davis J.T."/>
        </authorList>
    </citation>
    <scope>NUCLEOTIDE SEQUENCE [LARGE SCALE GENOMIC DNA]</scope>
    <source>
        <strain evidence="3">cv. Da-Ae</strain>
        <tissue evidence="2">Seedling</tissue>
    </source>
</reference>
<organism evidence="2 3">
    <name type="scientific">Brassica napus</name>
    <name type="common">Rape</name>
    <dbReference type="NCBI Taxonomy" id="3708"/>
    <lineage>
        <taxon>Eukaryota</taxon>
        <taxon>Viridiplantae</taxon>
        <taxon>Streptophyta</taxon>
        <taxon>Embryophyta</taxon>
        <taxon>Tracheophyta</taxon>
        <taxon>Spermatophyta</taxon>
        <taxon>Magnoliopsida</taxon>
        <taxon>eudicotyledons</taxon>
        <taxon>Gunneridae</taxon>
        <taxon>Pentapetalae</taxon>
        <taxon>rosids</taxon>
        <taxon>malvids</taxon>
        <taxon>Brassicales</taxon>
        <taxon>Brassicaceae</taxon>
        <taxon>Brassiceae</taxon>
        <taxon>Brassica</taxon>
    </lineage>
</organism>